<evidence type="ECO:0000313" key="1">
    <source>
        <dbReference type="EMBL" id="KAK7440940.1"/>
    </source>
</evidence>
<sequence>MILNKDTLIQSLLGDPYPRTVGQMQWQGFPKQYAILENPDISFSAAARYLLSVGLAEESILDRTDAGISDSELQQTGIAALSGFFDKYLPFVAQEPDLLQDDRQLFDRLHRVLRRVATINHWNWYRTGGKKSGCEPPQYNPIPRNYTLFTNTTISIPPQKIRTIDFKYSRTMIPHGYALQLQSTDPSLFVTNPLQHREPPNVKDPIKSIKASLFNANDTPRQAKKGSGIIRATLIRCGLQEDSSSDEDTE</sequence>
<reference evidence="1 2" key="1">
    <citation type="journal article" date="2023" name="Sci. Data">
        <title>Genome assembly of the Korean intertidal mud-creeper Batillaria attramentaria.</title>
        <authorList>
            <person name="Patra A.K."/>
            <person name="Ho P.T."/>
            <person name="Jun S."/>
            <person name="Lee S.J."/>
            <person name="Kim Y."/>
            <person name="Won Y.J."/>
        </authorList>
    </citation>
    <scope>NUCLEOTIDE SEQUENCE [LARGE SCALE GENOMIC DNA]</scope>
    <source>
        <strain evidence="1">Wonlab-2016</strain>
    </source>
</reference>
<name>A0ABD0IZN6_9CAEN</name>
<dbReference type="Proteomes" id="UP001519460">
    <property type="component" value="Unassembled WGS sequence"/>
</dbReference>
<proteinExistence type="predicted"/>
<gene>
    <name evidence="1" type="ORF">BaRGS_00040595</name>
</gene>
<evidence type="ECO:0000313" key="2">
    <source>
        <dbReference type="Proteomes" id="UP001519460"/>
    </source>
</evidence>
<comment type="caution">
    <text evidence="1">The sequence shown here is derived from an EMBL/GenBank/DDBJ whole genome shotgun (WGS) entry which is preliminary data.</text>
</comment>
<organism evidence="1 2">
    <name type="scientific">Batillaria attramentaria</name>
    <dbReference type="NCBI Taxonomy" id="370345"/>
    <lineage>
        <taxon>Eukaryota</taxon>
        <taxon>Metazoa</taxon>
        <taxon>Spiralia</taxon>
        <taxon>Lophotrochozoa</taxon>
        <taxon>Mollusca</taxon>
        <taxon>Gastropoda</taxon>
        <taxon>Caenogastropoda</taxon>
        <taxon>Sorbeoconcha</taxon>
        <taxon>Cerithioidea</taxon>
        <taxon>Batillariidae</taxon>
        <taxon>Batillaria</taxon>
    </lineage>
</organism>
<dbReference type="EMBL" id="JACVVK020000863">
    <property type="protein sequence ID" value="KAK7440940.1"/>
    <property type="molecule type" value="Genomic_DNA"/>
</dbReference>
<dbReference type="AlphaFoldDB" id="A0ABD0IZN6"/>
<accession>A0ABD0IZN6</accession>
<protein>
    <submittedName>
        <fullName evidence="1">Uncharacterized protein</fullName>
    </submittedName>
</protein>
<keyword evidence="2" id="KW-1185">Reference proteome</keyword>